<accession>F2UJ77</accession>
<name>F2UJ77_SALR5</name>
<feature type="compositionally biased region" description="Low complexity" evidence="6">
    <location>
        <begin position="800"/>
        <end position="809"/>
    </location>
</feature>
<comment type="similarity">
    <text evidence="5">Belongs to the exosome component 10/RRP6 family.</text>
</comment>
<feature type="compositionally biased region" description="Basic residues" evidence="6">
    <location>
        <begin position="825"/>
        <end position="837"/>
    </location>
</feature>
<evidence type="ECO:0000256" key="2">
    <source>
        <dbReference type="ARBA" id="ARBA00022552"/>
    </source>
</evidence>
<evidence type="ECO:0000256" key="6">
    <source>
        <dbReference type="SAM" id="MobiDB-lite"/>
    </source>
</evidence>
<dbReference type="GO" id="GO:0071040">
    <property type="term" value="P:nuclear polyadenylation-dependent antisense transcript catabolic process"/>
    <property type="evidence" value="ECO:0007669"/>
    <property type="project" value="TreeGrafter"/>
</dbReference>
<evidence type="ECO:0000256" key="1">
    <source>
        <dbReference type="ARBA" id="ARBA00004123"/>
    </source>
</evidence>
<dbReference type="GO" id="GO:0071051">
    <property type="term" value="P:poly(A)-dependent snoRNA 3'-end processing"/>
    <property type="evidence" value="ECO:0007669"/>
    <property type="project" value="TreeGrafter"/>
</dbReference>
<dbReference type="OMA" id="SIDECAN"/>
<evidence type="ECO:0000313" key="9">
    <source>
        <dbReference type="Proteomes" id="UP000007799"/>
    </source>
</evidence>
<dbReference type="GO" id="GO:0000176">
    <property type="term" value="C:nuclear exosome (RNase complex)"/>
    <property type="evidence" value="ECO:0007669"/>
    <property type="project" value="InterPro"/>
</dbReference>
<dbReference type="RefSeq" id="XP_004990865.1">
    <property type="nucleotide sequence ID" value="XM_004990808.1"/>
</dbReference>
<dbReference type="InParanoid" id="F2UJ77"/>
<dbReference type="PROSITE" id="PS50967">
    <property type="entry name" value="HRDC"/>
    <property type="match status" value="1"/>
</dbReference>
<dbReference type="GO" id="GO:0071035">
    <property type="term" value="P:nuclear polyadenylation-dependent rRNA catabolic process"/>
    <property type="evidence" value="ECO:0007669"/>
    <property type="project" value="TreeGrafter"/>
</dbReference>
<dbReference type="FunFam" id="1.10.150.80:FF:000001">
    <property type="entry name" value="Putative exosome component 10"/>
    <property type="match status" value="1"/>
</dbReference>
<dbReference type="InterPro" id="IPR012588">
    <property type="entry name" value="Exosome-assoc_fac_Rrp6_N"/>
</dbReference>
<dbReference type="Proteomes" id="UP000007799">
    <property type="component" value="Unassembled WGS sequence"/>
</dbReference>
<keyword evidence="4" id="KW-0539">Nucleus</keyword>
<dbReference type="OrthoDB" id="2250022at2759"/>
<evidence type="ECO:0000259" key="7">
    <source>
        <dbReference type="PROSITE" id="PS50967"/>
    </source>
</evidence>
<feature type="compositionally biased region" description="Acidic residues" evidence="6">
    <location>
        <begin position="702"/>
        <end position="712"/>
    </location>
</feature>
<dbReference type="eggNOG" id="KOG2206">
    <property type="taxonomic scope" value="Eukaryota"/>
</dbReference>
<protein>
    <recommendedName>
        <fullName evidence="7">HRDC domain-containing protein</fullName>
    </recommendedName>
</protein>
<dbReference type="GO" id="GO:0071044">
    <property type="term" value="P:histone mRNA catabolic process"/>
    <property type="evidence" value="ECO:0007669"/>
    <property type="project" value="TreeGrafter"/>
</dbReference>
<evidence type="ECO:0000256" key="3">
    <source>
        <dbReference type="ARBA" id="ARBA00022835"/>
    </source>
</evidence>
<dbReference type="GO" id="GO:0005730">
    <property type="term" value="C:nucleolus"/>
    <property type="evidence" value="ECO:0007669"/>
    <property type="project" value="TreeGrafter"/>
</dbReference>
<dbReference type="GO" id="GO:0071039">
    <property type="term" value="P:nuclear polyadenylation-dependent CUT catabolic process"/>
    <property type="evidence" value="ECO:0007669"/>
    <property type="project" value="TreeGrafter"/>
</dbReference>
<sequence length="848" mass="94876">MSDNTGDGEGEQRQLQQQLLPSFSTFEDLQQAMFQSLVPAVKASVQVPKGDDHLYFSTIPEFKTKTRDLQQRLLRQIEGLAKLEHGHLEGWSRDDMDEQMSYLTEINDLCMERVSMFLDDKRGANRASAALEHRLGKHAVHTVSIGAGAGSWNKTAPGMRVLQATNIARPQLLFTDAIDNTSTPFRPKLTRKPHAMRDLNLQAIRVHGPGTAAAPAGAGDDEEETVVYYEHPYEHELRAFQPVADAANIRQKRSIDECANNPATFVNTVDQLQDVLSALKGEREVAVDLEAHNVRSYQGFTCLMQVSTRTRDFLIDTLALRGHLEVLNECLCVLHGADSDILWLQRDHGLYIVCLFVCLFAMRVLGYPKYSLAYLLKHLFHLSLDKRHQLSDWRIRPLPADMCVYAQADTHYLLDAHDALKAELLERGNENANLLRSVFTRSTDICLQRYEVPKYDEEQAMRLYNRQSLALTPKGLAIFRALHAWRDAVARREDESPRYVMEDHMLFSLARNAPTQPSQVFAICQPTPTLVRMNAHTIIETITNAQLGLTDADRLAAETADGSTVLTTDHVSGGRDVQSVLSHDTVKPADDTKQRYQLAMPRLQDLDLSSAGLVKRSSTRFGQALAAQKSTKVSSVAADILHSFARTPLFAATPKEILDMHSDEHADEEKKEEGGVSDSQPEPETEEKKQQQSGSGDGDAIVVEDSDNEDDIMILSEVKQREEEQKKRRTEEDDRDDLLGEISISTKGDKRSKRSKNKKDKKGKKGKKGSADSSESKKGKKKERKPKSGEWRRTHAQTESPSSSASSGPAKKRAKFDPFAASAAQKRKKGSRTKQRGGSRTGSMKVRR</sequence>
<dbReference type="GeneID" id="16071428"/>
<keyword evidence="2" id="KW-0698">rRNA processing</keyword>
<dbReference type="Gene3D" id="3.30.420.10">
    <property type="entry name" value="Ribonuclease H-like superfamily/Ribonuclease H"/>
    <property type="match status" value="1"/>
</dbReference>
<dbReference type="GO" id="GO:0003727">
    <property type="term" value="F:single-stranded RNA binding"/>
    <property type="evidence" value="ECO:0007669"/>
    <property type="project" value="TreeGrafter"/>
</dbReference>
<evidence type="ECO:0000256" key="4">
    <source>
        <dbReference type="ARBA" id="ARBA00023242"/>
    </source>
</evidence>
<dbReference type="Pfam" id="PF00570">
    <property type="entry name" value="HRDC"/>
    <property type="match status" value="1"/>
</dbReference>
<dbReference type="SUPFAM" id="SSF53098">
    <property type="entry name" value="Ribonuclease H-like"/>
    <property type="match status" value="1"/>
</dbReference>
<feature type="region of interest" description="Disordered" evidence="6">
    <location>
        <begin position="663"/>
        <end position="848"/>
    </location>
</feature>
<dbReference type="PANTHER" id="PTHR12124">
    <property type="entry name" value="POLYMYOSITIS/SCLERODERMA AUTOANTIGEN-RELATED"/>
    <property type="match status" value="1"/>
</dbReference>
<dbReference type="GO" id="GO:0071036">
    <property type="term" value="P:nuclear polyadenylation-dependent snoRNA catabolic process"/>
    <property type="evidence" value="ECO:0007669"/>
    <property type="project" value="TreeGrafter"/>
</dbReference>
<organism evidence="9">
    <name type="scientific">Salpingoeca rosetta (strain ATCC 50818 / BSB-021)</name>
    <dbReference type="NCBI Taxonomy" id="946362"/>
    <lineage>
        <taxon>Eukaryota</taxon>
        <taxon>Choanoflagellata</taxon>
        <taxon>Craspedida</taxon>
        <taxon>Salpingoecidae</taxon>
        <taxon>Salpingoeca</taxon>
    </lineage>
</organism>
<dbReference type="GO" id="GO:0071038">
    <property type="term" value="P:TRAMP-dependent tRNA surveillance pathway"/>
    <property type="evidence" value="ECO:0007669"/>
    <property type="project" value="TreeGrafter"/>
</dbReference>
<dbReference type="Pfam" id="PF01612">
    <property type="entry name" value="DNA_pol_A_exo1"/>
    <property type="match status" value="1"/>
</dbReference>
<dbReference type="KEGG" id="sre:PTSG_07367"/>
<dbReference type="SMART" id="SM00341">
    <property type="entry name" value="HRDC"/>
    <property type="match status" value="1"/>
</dbReference>
<gene>
    <name evidence="8" type="ORF">PTSG_07367</name>
</gene>
<dbReference type="InterPro" id="IPR036397">
    <property type="entry name" value="RNaseH_sf"/>
</dbReference>
<dbReference type="InterPro" id="IPR002121">
    <property type="entry name" value="HRDC_dom"/>
</dbReference>
<dbReference type="GO" id="GO:0000166">
    <property type="term" value="F:nucleotide binding"/>
    <property type="evidence" value="ECO:0007669"/>
    <property type="project" value="InterPro"/>
</dbReference>
<feature type="compositionally biased region" description="Basic residues" evidence="6">
    <location>
        <begin position="750"/>
        <end position="768"/>
    </location>
</feature>
<dbReference type="InterPro" id="IPR044876">
    <property type="entry name" value="HRDC_dom_sf"/>
</dbReference>
<dbReference type="SMART" id="SM00474">
    <property type="entry name" value="35EXOc"/>
    <property type="match status" value="1"/>
</dbReference>
<evidence type="ECO:0000256" key="5">
    <source>
        <dbReference type="ARBA" id="ARBA00043957"/>
    </source>
</evidence>
<reference evidence="8" key="1">
    <citation type="submission" date="2009-08" db="EMBL/GenBank/DDBJ databases">
        <title>Annotation of Salpingoeca rosetta.</title>
        <authorList>
            <consortium name="The Broad Institute Genome Sequencing Platform"/>
            <person name="Russ C."/>
            <person name="Cuomo C."/>
            <person name="Burger G."/>
            <person name="Gray M.W."/>
            <person name="Holland P.W.H."/>
            <person name="King N."/>
            <person name="Lang F.B.F."/>
            <person name="Roger A.J."/>
            <person name="Ruiz-Trillo I."/>
            <person name="Young S.K."/>
            <person name="Zeng Q."/>
            <person name="Gargeya S."/>
            <person name="Alvarado L."/>
            <person name="Berlin A."/>
            <person name="Chapman S.B."/>
            <person name="Chen Z."/>
            <person name="Freedman E."/>
            <person name="Gellesch M."/>
            <person name="Goldberg J."/>
            <person name="Griggs A."/>
            <person name="Gujja S."/>
            <person name="Heilman E."/>
            <person name="Heiman D."/>
            <person name="Howarth C."/>
            <person name="Mehta T."/>
            <person name="Neiman D."/>
            <person name="Pearson M."/>
            <person name="Roberts A."/>
            <person name="Saif S."/>
            <person name="Shea T."/>
            <person name="Shenoy N."/>
            <person name="Sisk P."/>
            <person name="Stolte C."/>
            <person name="Sykes S."/>
            <person name="White J."/>
            <person name="Yandava C."/>
            <person name="Haas B."/>
            <person name="Nusbaum C."/>
            <person name="Birren B."/>
        </authorList>
    </citation>
    <scope>NUCLEOTIDE SEQUENCE [LARGE SCALE GENOMIC DNA]</scope>
    <source>
        <strain evidence="8">ATCC 50818</strain>
    </source>
</reference>
<keyword evidence="3" id="KW-0271">Exosome</keyword>
<comment type="subcellular location">
    <subcellularLocation>
        <location evidence="1">Nucleus</location>
    </subcellularLocation>
</comment>
<dbReference type="GO" id="GO:0071037">
    <property type="term" value="P:nuclear polyadenylation-dependent snRNA catabolic process"/>
    <property type="evidence" value="ECO:0007669"/>
    <property type="project" value="TreeGrafter"/>
</dbReference>
<dbReference type="SUPFAM" id="SSF47819">
    <property type="entry name" value="HRDC-like"/>
    <property type="match status" value="1"/>
</dbReference>
<feature type="compositionally biased region" description="Basic and acidic residues" evidence="6">
    <location>
        <begin position="718"/>
        <end position="732"/>
    </location>
</feature>
<dbReference type="InterPro" id="IPR010997">
    <property type="entry name" value="HRDC-like_sf"/>
</dbReference>
<dbReference type="GO" id="GO:0000175">
    <property type="term" value="F:3'-5'-RNA exonuclease activity"/>
    <property type="evidence" value="ECO:0007669"/>
    <property type="project" value="InterPro"/>
</dbReference>
<dbReference type="InterPro" id="IPR045092">
    <property type="entry name" value="Rrp6-like"/>
</dbReference>
<proteinExistence type="inferred from homology"/>
<dbReference type="GO" id="GO:0000467">
    <property type="term" value="P:exonucleolytic trimming to generate mature 3'-end of 5.8S rRNA from tricistronic rRNA transcript (SSU-rRNA, 5.8S rRNA, LSU-rRNA)"/>
    <property type="evidence" value="ECO:0007669"/>
    <property type="project" value="InterPro"/>
</dbReference>
<dbReference type="Gene3D" id="1.10.150.80">
    <property type="entry name" value="HRDC domain"/>
    <property type="match status" value="1"/>
</dbReference>
<dbReference type="PANTHER" id="PTHR12124:SF47">
    <property type="entry name" value="EXOSOME COMPONENT 10"/>
    <property type="match status" value="1"/>
</dbReference>
<dbReference type="EMBL" id="GL832976">
    <property type="protein sequence ID" value="EGD77025.1"/>
    <property type="molecule type" value="Genomic_DNA"/>
</dbReference>
<dbReference type="STRING" id="946362.F2UJ77"/>
<evidence type="ECO:0000313" key="8">
    <source>
        <dbReference type="EMBL" id="EGD77025.1"/>
    </source>
</evidence>
<dbReference type="AlphaFoldDB" id="F2UJ77"/>
<dbReference type="FunCoup" id="F2UJ77">
    <property type="interactions" value="1761"/>
</dbReference>
<feature type="domain" description="HRDC" evidence="7">
    <location>
        <begin position="472"/>
        <end position="552"/>
    </location>
</feature>
<dbReference type="Pfam" id="PF08066">
    <property type="entry name" value="PMC2NT"/>
    <property type="match status" value="1"/>
</dbReference>
<dbReference type="InterPro" id="IPR012337">
    <property type="entry name" value="RNaseH-like_sf"/>
</dbReference>
<dbReference type="InterPro" id="IPR002562">
    <property type="entry name" value="3'-5'_exonuclease_dom"/>
</dbReference>
<feature type="compositionally biased region" description="Basic and acidic residues" evidence="6">
    <location>
        <begin position="663"/>
        <end position="674"/>
    </location>
</feature>
<keyword evidence="9" id="KW-1185">Reference proteome</keyword>